<dbReference type="KEGG" id="elux:BTN50_1454"/>
<gene>
    <name evidence="2" type="ORF">BTN50_1454</name>
</gene>
<evidence type="ECO:0000313" key="3">
    <source>
        <dbReference type="Proteomes" id="UP000218160"/>
    </source>
</evidence>
<dbReference type="Proteomes" id="UP000218160">
    <property type="component" value="Chromosome 1"/>
</dbReference>
<keyword evidence="3" id="KW-1185">Reference proteome</keyword>
<dbReference type="EMBL" id="CP020660">
    <property type="protein sequence ID" value="ATF09930.1"/>
    <property type="molecule type" value="Genomic_DNA"/>
</dbReference>
<reference evidence="3" key="1">
    <citation type="submission" date="2017-04" db="EMBL/GenBank/DDBJ databases">
        <title>Genome evolution of the luminous symbionts of deep sea anglerfish.</title>
        <authorList>
            <person name="Hendry T.A."/>
        </authorList>
    </citation>
    <scope>NUCLEOTIDE SEQUENCE [LARGE SCALE GENOMIC DNA]</scope>
</reference>
<protein>
    <submittedName>
        <fullName evidence="2">Mobile element protein</fullName>
    </submittedName>
</protein>
<dbReference type="OrthoDB" id="6382212at2"/>
<dbReference type="Pfam" id="PF13737">
    <property type="entry name" value="DDE_Tnp_1_5"/>
    <property type="match status" value="1"/>
</dbReference>
<evidence type="ECO:0000259" key="1">
    <source>
        <dbReference type="Pfam" id="PF13737"/>
    </source>
</evidence>
<accession>A0A291BAA0</accession>
<organism evidence="2 3">
    <name type="scientific">Candidatus Enterovibrio altilux</name>
    <dbReference type="NCBI Taxonomy" id="1927128"/>
    <lineage>
        <taxon>Bacteria</taxon>
        <taxon>Pseudomonadati</taxon>
        <taxon>Pseudomonadota</taxon>
        <taxon>Gammaproteobacteria</taxon>
        <taxon>Vibrionales</taxon>
        <taxon>Vibrionaceae</taxon>
        <taxon>Enterovibrio</taxon>
    </lineage>
</organism>
<name>A0A291BAA0_9GAMM</name>
<dbReference type="InterPro" id="IPR025668">
    <property type="entry name" value="Tnp_DDE_dom"/>
</dbReference>
<feature type="domain" description="Transposase DDE" evidence="1">
    <location>
        <begin position="15"/>
        <end position="48"/>
    </location>
</feature>
<sequence length="48" mass="5521">MNSFATRQLTGSSIIKRGSLTFWIDEEAIQLWNYTKPGKHGRPRLLSD</sequence>
<proteinExistence type="predicted"/>
<dbReference type="AlphaFoldDB" id="A0A291BAA0"/>
<evidence type="ECO:0000313" key="2">
    <source>
        <dbReference type="EMBL" id="ATF09930.1"/>
    </source>
</evidence>